<dbReference type="AlphaFoldDB" id="A0A7H0IS11"/>
<evidence type="ECO:0000313" key="2">
    <source>
        <dbReference type="Proteomes" id="UP000516052"/>
    </source>
</evidence>
<dbReference type="Proteomes" id="UP000516052">
    <property type="component" value="Chromosome"/>
</dbReference>
<evidence type="ECO:0000313" key="1">
    <source>
        <dbReference type="EMBL" id="QNP75577.1"/>
    </source>
</evidence>
<reference evidence="1 2" key="1">
    <citation type="submission" date="2020-08" db="EMBL/GenBank/DDBJ databases">
        <title>A novel species.</title>
        <authorList>
            <person name="Gao J."/>
        </authorList>
    </citation>
    <scope>NUCLEOTIDE SEQUENCE [LARGE SCALE GENOMIC DNA]</scope>
    <source>
        <strain evidence="1 2">CRXT-G-22</strain>
    </source>
</reference>
<proteinExistence type="predicted"/>
<name>A0A7H0IS11_9ACTN</name>
<gene>
    <name evidence="1" type="ORF">IAG44_04285</name>
</gene>
<sequence length="155" mass="17637">MRKALARRQPLPEEFFVPLIEAAVHDPDPSFNRQFVEPALRAFGRRRVQSALLDRLRTGTNPERAGVARAWYWTGLPKAAQDRAPDVVAAWNEAALREFVGNDDLDVRRCLIPGLWLYAPAHSPELRPLVDRAVAIARAHPDDYIRHRVDHQVHG</sequence>
<dbReference type="EMBL" id="CP060828">
    <property type="protein sequence ID" value="QNP75577.1"/>
    <property type="molecule type" value="Genomic_DNA"/>
</dbReference>
<keyword evidence="2" id="KW-1185">Reference proteome</keyword>
<organism evidence="1 2">
    <name type="scientific">Streptomyces roseirectus</name>
    <dbReference type="NCBI Taxonomy" id="2768066"/>
    <lineage>
        <taxon>Bacteria</taxon>
        <taxon>Bacillati</taxon>
        <taxon>Actinomycetota</taxon>
        <taxon>Actinomycetes</taxon>
        <taxon>Kitasatosporales</taxon>
        <taxon>Streptomycetaceae</taxon>
        <taxon>Streptomyces</taxon>
    </lineage>
</organism>
<accession>A0A7H0IS11</accession>
<protein>
    <submittedName>
        <fullName evidence="1">Uncharacterized protein</fullName>
    </submittedName>
</protein>
<dbReference type="KEGG" id="sroi:IAG44_04285"/>